<sequence>MGNEKFLIMVGRILVAGFKLDDIKIELHEYDCVTGMGFITLRAPDDLFEFIAGNTGDKPASYILRKKGIYESLLMQLRD</sequence>
<dbReference type="EMBL" id="PP847084">
    <property type="protein sequence ID" value="XCA58801.1"/>
    <property type="molecule type" value="Genomic_DNA"/>
</dbReference>
<organism evidence="1">
    <name type="scientific">Klebsiella phage KpTDp1</name>
    <dbReference type="NCBI Taxonomy" id="3161143"/>
    <lineage>
        <taxon>Viruses</taxon>
        <taxon>Duplodnaviria</taxon>
        <taxon>Heunggongvirae</taxon>
        <taxon>Uroviricota</taxon>
        <taxon>Caudoviricetes</taxon>
        <taxon>Jameshumphriesvirinae</taxon>
        <taxon>Jedunavirus</taxon>
    </lineage>
</organism>
<protein>
    <submittedName>
        <fullName evidence="1">Uncharacterized protein</fullName>
    </submittedName>
</protein>
<evidence type="ECO:0000313" key="1">
    <source>
        <dbReference type="EMBL" id="XCA58801.1"/>
    </source>
</evidence>
<name>A0AAU7YS99_9CAUD</name>
<reference evidence="1" key="1">
    <citation type="submission" date="2024-05" db="EMBL/GenBank/DDBJ databases">
        <authorList>
            <person name="MOURALI D."/>
        </authorList>
    </citation>
    <scope>NUCLEOTIDE SEQUENCE</scope>
</reference>
<accession>A0AAU7YS99</accession>
<proteinExistence type="predicted"/>